<organism evidence="1 2">
    <name type="scientific">Winogradskyella eximia</name>
    <dbReference type="NCBI Taxonomy" id="262006"/>
    <lineage>
        <taxon>Bacteria</taxon>
        <taxon>Pseudomonadati</taxon>
        <taxon>Bacteroidota</taxon>
        <taxon>Flavobacteriia</taxon>
        <taxon>Flavobacteriales</taxon>
        <taxon>Flavobacteriaceae</taxon>
        <taxon>Winogradskyella</taxon>
    </lineage>
</organism>
<evidence type="ECO:0000313" key="2">
    <source>
        <dbReference type="Proteomes" id="UP000256980"/>
    </source>
</evidence>
<dbReference type="RefSeq" id="WP_115816916.1">
    <property type="nucleotide sequence ID" value="NZ_QRDV01000002.1"/>
</dbReference>
<keyword evidence="2" id="KW-1185">Reference proteome</keyword>
<comment type="caution">
    <text evidence="1">The sequence shown here is derived from an EMBL/GenBank/DDBJ whole genome shotgun (WGS) entry which is preliminary data.</text>
</comment>
<dbReference type="EMBL" id="QRDV01000002">
    <property type="protein sequence ID" value="RED45623.1"/>
    <property type="molecule type" value="Genomic_DNA"/>
</dbReference>
<protein>
    <submittedName>
        <fullName evidence="1">Uncharacterized protein</fullName>
    </submittedName>
</protein>
<evidence type="ECO:0000313" key="1">
    <source>
        <dbReference type="EMBL" id="RED45623.1"/>
    </source>
</evidence>
<dbReference type="Proteomes" id="UP000256980">
    <property type="component" value="Unassembled WGS sequence"/>
</dbReference>
<name>A0A3D9H802_9FLAO</name>
<reference evidence="1 2" key="1">
    <citation type="submission" date="2018-07" db="EMBL/GenBank/DDBJ databases">
        <title>Genomic Encyclopedia of Type Strains, Phase III (KMG-III): the genomes of soil and plant-associated and newly described type strains.</title>
        <authorList>
            <person name="Whitman W."/>
        </authorList>
    </citation>
    <scope>NUCLEOTIDE SEQUENCE [LARGE SCALE GENOMIC DNA]</scope>
    <source>
        <strain evidence="1 2">CECT 7946</strain>
    </source>
</reference>
<gene>
    <name evidence="1" type="ORF">DFQ10_102499</name>
</gene>
<dbReference type="OrthoDB" id="2652925at2"/>
<sequence length="121" mass="14195">MDFPLQPLIIPSGCRISKNDFTTYNPEIDFTEERNLYNLTEDLLQIAFDYSNLLIDLGWYGEISTNDGEFYIHVIENENWDNPIRTEKSKSQKTITEKLELLLLEIRESGKIKPVPNKVLW</sequence>
<accession>A0A3D9H802</accession>
<dbReference type="AlphaFoldDB" id="A0A3D9H802"/>
<proteinExistence type="predicted"/>